<dbReference type="Pfam" id="PF05430">
    <property type="entry name" value="Methyltransf_30"/>
    <property type="match status" value="1"/>
</dbReference>
<accession>A0A434AFF0</accession>
<reference evidence="2 3" key="1">
    <citation type="submission" date="2018-11" db="EMBL/GenBank/DDBJ databases">
        <title>Parancylomarina longa gen. nov., sp. nov., isolated from sediments of southern Okinawa.</title>
        <authorList>
            <person name="Fu T."/>
        </authorList>
    </citation>
    <scope>NUCLEOTIDE SEQUENCE [LARGE SCALE GENOMIC DNA]</scope>
    <source>
        <strain evidence="2 3">T3-2 S1-C</strain>
    </source>
</reference>
<feature type="domain" description="MnmC-like methyltransferase" evidence="1">
    <location>
        <begin position="105"/>
        <end position="220"/>
    </location>
</feature>
<dbReference type="Proteomes" id="UP000282985">
    <property type="component" value="Unassembled WGS sequence"/>
</dbReference>
<dbReference type="RefSeq" id="WP_127344814.1">
    <property type="nucleotide sequence ID" value="NZ_RJJX01000029.1"/>
</dbReference>
<evidence type="ECO:0000259" key="1">
    <source>
        <dbReference type="Pfam" id="PF05430"/>
    </source>
</evidence>
<keyword evidence="2" id="KW-0489">Methyltransferase</keyword>
<dbReference type="GO" id="GO:0032259">
    <property type="term" value="P:methylation"/>
    <property type="evidence" value="ECO:0007669"/>
    <property type="project" value="UniProtKB-KW"/>
</dbReference>
<keyword evidence="2" id="KW-0808">Transferase</keyword>
<dbReference type="NCBIfam" id="NF033855">
    <property type="entry name" value="tRNA_MNMC2"/>
    <property type="match status" value="1"/>
</dbReference>
<comment type="caution">
    <text evidence="2">The sequence shown here is derived from an EMBL/GenBank/DDBJ whole genome shotgun (WGS) entry which is preliminary data.</text>
</comment>
<dbReference type="GO" id="GO:0004808">
    <property type="term" value="F:tRNA (5-methylaminomethyl-2-thiouridylate)(34)-methyltransferase activity"/>
    <property type="evidence" value="ECO:0007669"/>
    <property type="project" value="InterPro"/>
</dbReference>
<keyword evidence="3" id="KW-1185">Reference proteome</keyword>
<dbReference type="OrthoDB" id="9786494at2"/>
<dbReference type="InterPro" id="IPR008471">
    <property type="entry name" value="MnmC-like_methylTransf"/>
</dbReference>
<dbReference type="SUPFAM" id="SSF53335">
    <property type="entry name" value="S-adenosyl-L-methionine-dependent methyltransferases"/>
    <property type="match status" value="1"/>
</dbReference>
<protein>
    <submittedName>
        <fullName evidence="2">SAM-dependent methyltransferase</fullName>
    </submittedName>
</protein>
<evidence type="ECO:0000313" key="3">
    <source>
        <dbReference type="Proteomes" id="UP000282985"/>
    </source>
</evidence>
<dbReference type="InterPro" id="IPR029063">
    <property type="entry name" value="SAM-dependent_MTases_sf"/>
</dbReference>
<dbReference type="PANTHER" id="PTHR39963">
    <property type="entry name" value="SLL0983 PROTEIN"/>
    <property type="match status" value="1"/>
</dbReference>
<dbReference type="AlphaFoldDB" id="A0A434AFF0"/>
<dbReference type="PANTHER" id="PTHR39963:SF1">
    <property type="entry name" value="MNMC-LIKE METHYLTRANSFERASE DOMAIN-CONTAINING PROTEIN"/>
    <property type="match status" value="1"/>
</dbReference>
<dbReference type="GO" id="GO:0016645">
    <property type="term" value="F:oxidoreductase activity, acting on the CH-NH group of donors"/>
    <property type="evidence" value="ECO:0007669"/>
    <property type="project" value="InterPro"/>
</dbReference>
<proteinExistence type="predicted"/>
<dbReference type="Gene3D" id="3.40.50.150">
    <property type="entry name" value="Vaccinia Virus protein VP39"/>
    <property type="match status" value="1"/>
</dbReference>
<dbReference type="InterPro" id="IPR047785">
    <property type="entry name" value="tRNA_MNMC2"/>
</dbReference>
<evidence type="ECO:0000313" key="2">
    <source>
        <dbReference type="EMBL" id="RUT73072.1"/>
    </source>
</evidence>
<dbReference type="EMBL" id="RJJX01000029">
    <property type="protein sequence ID" value="RUT73072.1"/>
    <property type="molecule type" value="Genomic_DNA"/>
</dbReference>
<organism evidence="2 3">
    <name type="scientific">Ancylomarina longa</name>
    <dbReference type="NCBI Taxonomy" id="2487017"/>
    <lineage>
        <taxon>Bacteria</taxon>
        <taxon>Pseudomonadati</taxon>
        <taxon>Bacteroidota</taxon>
        <taxon>Bacteroidia</taxon>
        <taxon>Marinilabiliales</taxon>
        <taxon>Marinifilaceae</taxon>
        <taxon>Ancylomarina</taxon>
    </lineage>
</organism>
<sequence length="225" mass="26035">MKKLKRELKTTEDGSHTFYMPELGEHYHSTHGAIQEAIHVYINAGFNYSDKDPIHILEIGFGTGLNCFLTLIEAMKQKRKVNYHSIELYPLEQKEVEKLNYAAQANQEYEKYFAAIHKADWDKTVEISSNFYLKKIKGDLLEYAFTDHYDLLYFDAFAPDIQPKLWTKDVFDKLYQSTKSNAILTTYSTKGIVKQALRAAGFEVKRLPGPPGKHQMLRATRISKE</sequence>
<gene>
    <name evidence="2" type="ORF">DLK05_15185</name>
</gene>
<name>A0A434AFF0_9BACT</name>